<sequence>MISGEFNSQGELIFEINLISADKDVIPVNTLLDTGFTGWLAIDNQDALSLGWTLKINEQQDMLTARGEARFNLYEGTVLLDGEEFIIEVLGGDELQDILLGVRWLQTKRLVADFPAGMLTLG</sequence>
<comment type="caution">
    <text evidence="1">The sequence shown here is derived from an EMBL/GenBank/DDBJ whole genome shotgun (WGS) entry which is preliminary data.</text>
</comment>
<dbReference type="EMBL" id="JTCM02000075">
    <property type="protein sequence ID" value="NEU75599.1"/>
    <property type="molecule type" value="Genomic_DNA"/>
</dbReference>
<dbReference type="GO" id="GO:0006508">
    <property type="term" value="P:proteolysis"/>
    <property type="evidence" value="ECO:0007669"/>
    <property type="project" value="UniProtKB-KW"/>
</dbReference>
<name>A0A846HFN9_9CYAN</name>
<accession>A0A846HFN9</accession>
<proteinExistence type="predicted"/>
<protein>
    <submittedName>
        <fullName evidence="1">Aspartyl protease</fullName>
    </submittedName>
</protein>
<dbReference type="RefSeq" id="WP_039753238.1">
    <property type="nucleotide sequence ID" value="NZ_JTCM02000075.1"/>
</dbReference>
<organism evidence="1 2">
    <name type="scientific">Hassallia byssoidea VB512170</name>
    <dbReference type="NCBI Taxonomy" id="1304833"/>
    <lineage>
        <taxon>Bacteria</taxon>
        <taxon>Bacillati</taxon>
        <taxon>Cyanobacteriota</taxon>
        <taxon>Cyanophyceae</taxon>
        <taxon>Nostocales</taxon>
        <taxon>Tolypothrichaceae</taxon>
        <taxon>Hassallia</taxon>
    </lineage>
</organism>
<dbReference type="AlphaFoldDB" id="A0A846HFN9"/>
<dbReference type="Proteomes" id="UP000031549">
    <property type="component" value="Unassembled WGS sequence"/>
</dbReference>
<keyword evidence="1" id="KW-0645">Protease</keyword>
<evidence type="ECO:0000313" key="1">
    <source>
        <dbReference type="EMBL" id="NEU75599.1"/>
    </source>
</evidence>
<dbReference type="GO" id="GO:0008233">
    <property type="term" value="F:peptidase activity"/>
    <property type="evidence" value="ECO:0007669"/>
    <property type="project" value="UniProtKB-KW"/>
</dbReference>
<keyword evidence="2" id="KW-1185">Reference proteome</keyword>
<keyword evidence="1" id="KW-0378">Hydrolase</keyword>
<gene>
    <name evidence="1" type="ORF">PI95_024330</name>
</gene>
<reference evidence="1 2" key="1">
    <citation type="journal article" date="2015" name="Genome Announc.">
        <title>Draft Genome Sequence of Cyanobacterium Hassallia byssoidea Strain VB512170, Isolated from Monuments in India.</title>
        <authorList>
            <person name="Singh D."/>
            <person name="Chandrababunaidu M.M."/>
            <person name="Panda A."/>
            <person name="Sen D."/>
            <person name="Bhattacharyya S."/>
            <person name="Adhikary S.P."/>
            <person name="Tripathy S."/>
        </authorList>
    </citation>
    <scope>NUCLEOTIDE SEQUENCE [LARGE SCALE GENOMIC DNA]</scope>
    <source>
        <strain evidence="1 2">VB512170</strain>
    </source>
</reference>
<evidence type="ECO:0000313" key="2">
    <source>
        <dbReference type="Proteomes" id="UP000031549"/>
    </source>
</evidence>